<feature type="region of interest" description="Disordered" evidence="4">
    <location>
        <begin position="265"/>
        <end position="284"/>
    </location>
</feature>
<dbReference type="GO" id="GO:0005737">
    <property type="term" value="C:cytoplasm"/>
    <property type="evidence" value="ECO:0007669"/>
    <property type="project" value="TreeGrafter"/>
</dbReference>
<dbReference type="Proteomes" id="UP000053372">
    <property type="component" value="Unassembled WGS sequence"/>
</dbReference>
<evidence type="ECO:0000256" key="3">
    <source>
        <dbReference type="PIRSR" id="PIRSR602081-1"/>
    </source>
</evidence>
<accession>A0A0V7ZVP8</accession>
<keyword evidence="1 3" id="KW-0285">Flavoprotein</keyword>
<evidence type="ECO:0000313" key="8">
    <source>
        <dbReference type="Proteomes" id="UP000053372"/>
    </source>
</evidence>
<dbReference type="AlphaFoldDB" id="A0A0V7ZVP8"/>
<proteinExistence type="predicted"/>
<organism evidence="6 8">
    <name type="scientific">Mastigocoleus testarum BC008</name>
    <dbReference type="NCBI Taxonomy" id="371196"/>
    <lineage>
        <taxon>Bacteria</taxon>
        <taxon>Bacillati</taxon>
        <taxon>Cyanobacteriota</taxon>
        <taxon>Cyanophyceae</taxon>
        <taxon>Nostocales</taxon>
        <taxon>Hapalosiphonaceae</taxon>
        <taxon>Mastigocoleus</taxon>
    </lineage>
</organism>
<keyword evidence="6" id="KW-0456">Lyase</keyword>
<keyword evidence="2 3" id="KW-0274">FAD</keyword>
<dbReference type="OrthoDB" id="9772484at2"/>
<dbReference type="PANTHER" id="PTHR11455:SF18">
    <property type="entry name" value="SI:CH1073-390K14.1"/>
    <property type="match status" value="1"/>
</dbReference>
<evidence type="ECO:0000256" key="2">
    <source>
        <dbReference type="ARBA" id="ARBA00022827"/>
    </source>
</evidence>
<sequence length="284" mass="34048">MDRDMRRDFANRDELVAYLREQFPEAAKRDNNISEIRGGHQVAKKALQKVKPKRYEKTRNFIKGDVTRLSPYLRHGVLSLREARNFVLGKVNSDDDAAKLINEFGWRDYWQRLYFKLGNGIWEDREEYKTGYSVAEYAPELPEEIREGNTELNCIDSFSRQLRETGYLHNHMRMWMAAYIVHWRRIRWQAGAKWFLEHLLDGDPASNNMSWQWVASTFSHKPYFFNRENLERYTEGVYCKECSLKGKCDFEGSYEELEEKLFPKKEFTRKPNSQSWQKGKKKRR</sequence>
<dbReference type="SUPFAM" id="SSF48173">
    <property type="entry name" value="Cryptochrome/photolyase FAD-binding domain"/>
    <property type="match status" value="1"/>
</dbReference>
<dbReference type="EMBL" id="LMTZ01000051">
    <property type="protein sequence ID" value="KST68708.1"/>
    <property type="molecule type" value="Genomic_DNA"/>
</dbReference>
<dbReference type="InterPro" id="IPR036134">
    <property type="entry name" value="Crypto/Photolyase_FAD-like_sf"/>
</dbReference>
<comment type="caution">
    <text evidence="6">The sequence shown here is derived from an EMBL/GenBank/DDBJ whole genome shotgun (WGS) entry which is preliminary data.</text>
</comment>
<protein>
    <submittedName>
        <fullName evidence="6">Deoxyribodipyrimidine photolyase</fullName>
    </submittedName>
</protein>
<dbReference type="RefSeq" id="WP_027847092.1">
    <property type="nucleotide sequence ID" value="NZ_LMTZ01000050.1"/>
</dbReference>
<gene>
    <name evidence="6" type="ORF">BC008_01760</name>
    <name evidence="7" type="ORF">BC008_01825</name>
</gene>
<keyword evidence="8" id="KW-1185">Reference proteome</keyword>
<name>A0A0V7ZVP8_9CYAN</name>
<dbReference type="GO" id="GO:0043153">
    <property type="term" value="P:entrainment of circadian clock by photoperiod"/>
    <property type="evidence" value="ECO:0007669"/>
    <property type="project" value="TreeGrafter"/>
</dbReference>
<dbReference type="GO" id="GO:0003677">
    <property type="term" value="F:DNA binding"/>
    <property type="evidence" value="ECO:0007669"/>
    <property type="project" value="TreeGrafter"/>
</dbReference>
<dbReference type="Pfam" id="PF03441">
    <property type="entry name" value="FAD_binding_7"/>
    <property type="match status" value="1"/>
</dbReference>
<dbReference type="InterPro" id="IPR002081">
    <property type="entry name" value="Cryptochrome/DNA_photolyase_1"/>
</dbReference>
<feature type="binding site" evidence="3">
    <location>
        <begin position="67"/>
        <end position="70"/>
    </location>
    <ligand>
        <name>FAD</name>
        <dbReference type="ChEBI" id="CHEBI:57692"/>
    </ligand>
</feature>
<feature type="domain" description="Cryptochrome/DNA photolyase FAD-binding" evidence="5">
    <location>
        <begin position="101"/>
        <end position="224"/>
    </location>
</feature>
<evidence type="ECO:0000256" key="4">
    <source>
        <dbReference type="SAM" id="MobiDB-lite"/>
    </source>
</evidence>
<dbReference type="GO" id="GO:0032922">
    <property type="term" value="P:circadian regulation of gene expression"/>
    <property type="evidence" value="ECO:0007669"/>
    <property type="project" value="TreeGrafter"/>
</dbReference>
<evidence type="ECO:0000313" key="7">
    <source>
        <dbReference type="EMBL" id="KST68721.1"/>
    </source>
</evidence>
<feature type="binding site" evidence="3">
    <location>
        <begin position="201"/>
        <end position="203"/>
    </location>
    <ligand>
        <name>FAD</name>
        <dbReference type="ChEBI" id="CHEBI:57692"/>
    </ligand>
</feature>
<dbReference type="GO" id="GO:0071949">
    <property type="term" value="F:FAD binding"/>
    <property type="evidence" value="ECO:0007669"/>
    <property type="project" value="TreeGrafter"/>
</dbReference>
<dbReference type="Gene3D" id="1.10.579.10">
    <property type="entry name" value="DNA Cyclobutane Dipyrimidine Photolyase, subunit A, domain 3"/>
    <property type="match status" value="1"/>
</dbReference>
<evidence type="ECO:0000259" key="5">
    <source>
        <dbReference type="Pfam" id="PF03441"/>
    </source>
</evidence>
<reference evidence="6 8" key="1">
    <citation type="journal article" date="2015" name="Genome Announc.">
        <title>Draft Genome of the Euendolithic (true boring) Cyanobacterium Mastigocoleus testarum strain BC008.</title>
        <authorList>
            <person name="Guida B.S."/>
            <person name="Garcia-Pichel F."/>
        </authorList>
    </citation>
    <scope>NUCLEOTIDE SEQUENCE [LARGE SCALE GENOMIC DNA]</scope>
    <source>
        <strain evidence="6 8">BC008</strain>
    </source>
</reference>
<dbReference type="EMBL" id="LMTZ01000050">
    <property type="protein sequence ID" value="KST68721.1"/>
    <property type="molecule type" value="Genomic_DNA"/>
</dbReference>
<dbReference type="PANTHER" id="PTHR11455">
    <property type="entry name" value="CRYPTOCHROME"/>
    <property type="match status" value="1"/>
</dbReference>
<feature type="binding site" evidence="3">
    <location>
        <position position="55"/>
    </location>
    <ligand>
        <name>FAD</name>
        <dbReference type="ChEBI" id="CHEBI:57692"/>
    </ligand>
</feature>
<evidence type="ECO:0000256" key="1">
    <source>
        <dbReference type="ARBA" id="ARBA00022630"/>
    </source>
</evidence>
<dbReference type="InterPro" id="IPR005101">
    <property type="entry name" value="Cryptochr/Photolyase_FAD-bd"/>
</dbReference>
<dbReference type="GO" id="GO:0003904">
    <property type="term" value="F:deoxyribodipyrimidine photo-lyase activity"/>
    <property type="evidence" value="ECO:0007669"/>
    <property type="project" value="TreeGrafter"/>
</dbReference>
<dbReference type="Gene3D" id="1.25.40.80">
    <property type="match status" value="1"/>
</dbReference>
<evidence type="ECO:0000313" key="6">
    <source>
        <dbReference type="EMBL" id="KST68708.1"/>
    </source>
</evidence>
<comment type="cofactor">
    <cofactor evidence="3">
        <name>FAD</name>
        <dbReference type="ChEBI" id="CHEBI:57692"/>
    </cofactor>
    <text evidence="3">Binds 1 FAD per subunit.</text>
</comment>